<dbReference type="EMBL" id="ASPP01013344">
    <property type="protein sequence ID" value="ETO19735.1"/>
    <property type="molecule type" value="Genomic_DNA"/>
</dbReference>
<dbReference type="SUPFAM" id="SSF49599">
    <property type="entry name" value="TRAF domain-like"/>
    <property type="match status" value="1"/>
</dbReference>
<evidence type="ECO:0000256" key="2">
    <source>
        <dbReference type="SAM" id="Phobius"/>
    </source>
</evidence>
<evidence type="ECO:0000313" key="4">
    <source>
        <dbReference type="Proteomes" id="UP000023152"/>
    </source>
</evidence>
<feature type="transmembrane region" description="Helical" evidence="2">
    <location>
        <begin position="321"/>
        <end position="338"/>
    </location>
</feature>
<dbReference type="Gene3D" id="3.30.40.10">
    <property type="entry name" value="Zinc/RING finger domain, C3HC4 (zinc finger)"/>
    <property type="match status" value="1"/>
</dbReference>
<accession>X6N0D0</accession>
<keyword evidence="2" id="KW-0472">Membrane</keyword>
<evidence type="ECO:0008006" key="5">
    <source>
        <dbReference type="Google" id="ProtNLM"/>
    </source>
</evidence>
<reference evidence="3 4" key="1">
    <citation type="journal article" date="2013" name="Curr. Biol.">
        <title>The Genome of the Foraminiferan Reticulomyxa filosa.</title>
        <authorList>
            <person name="Glockner G."/>
            <person name="Hulsmann N."/>
            <person name="Schleicher M."/>
            <person name="Noegel A.A."/>
            <person name="Eichinger L."/>
            <person name="Gallinger C."/>
            <person name="Pawlowski J."/>
            <person name="Sierra R."/>
            <person name="Euteneuer U."/>
            <person name="Pillet L."/>
            <person name="Moustafa A."/>
            <person name="Platzer M."/>
            <person name="Groth M."/>
            <person name="Szafranski K."/>
            <person name="Schliwa M."/>
        </authorList>
    </citation>
    <scope>NUCLEOTIDE SEQUENCE [LARGE SCALE GENOMIC DNA]</scope>
</reference>
<protein>
    <recommendedName>
        <fullName evidence="5">TRAF-type domain-containing protein</fullName>
    </recommendedName>
</protein>
<keyword evidence="1" id="KW-0175">Coiled coil</keyword>
<dbReference type="Proteomes" id="UP000023152">
    <property type="component" value="Unassembled WGS sequence"/>
</dbReference>
<dbReference type="AlphaFoldDB" id="X6N0D0"/>
<gene>
    <name evidence="3" type="ORF">RFI_17497</name>
</gene>
<feature type="non-terminal residue" evidence="3">
    <location>
        <position position="339"/>
    </location>
</feature>
<sequence>MNTEEDEKNKEKVNTGVAPVFSDKSCFNKDWILQSNKKEQINYFTCLICKQVANYPLEITCHEHKNMDELLIVGKRCLQQFLEKNNNTCPIQTHDGCQYRDIKQLLQINNLTVICPHQFQLDLETPGTGEEGTEEKTLIKPACNFKGDMKELIEHLHNSCPLKLFACWFRFFGCDHSCMKELLEEHLTLEKKYHFDLVIKHAESLQQKIQYSQEESMKLQVENQTLKLETELKVDKLNKEIHSKNDEMQQLKDDIKLQLLKKNQEQIQLQSLKIDSIKKEKQNNELTELLKEKDKQIDQLKEQSKNNDNNLFKGYHNNCNIYLIFLVVAIILPLYNAIP</sequence>
<evidence type="ECO:0000313" key="3">
    <source>
        <dbReference type="EMBL" id="ETO19735.1"/>
    </source>
</evidence>
<evidence type="ECO:0000256" key="1">
    <source>
        <dbReference type="SAM" id="Coils"/>
    </source>
</evidence>
<organism evidence="3 4">
    <name type="scientific">Reticulomyxa filosa</name>
    <dbReference type="NCBI Taxonomy" id="46433"/>
    <lineage>
        <taxon>Eukaryota</taxon>
        <taxon>Sar</taxon>
        <taxon>Rhizaria</taxon>
        <taxon>Retaria</taxon>
        <taxon>Foraminifera</taxon>
        <taxon>Monothalamids</taxon>
        <taxon>Reticulomyxidae</taxon>
        <taxon>Reticulomyxa</taxon>
    </lineage>
</organism>
<comment type="caution">
    <text evidence="3">The sequence shown here is derived from an EMBL/GenBank/DDBJ whole genome shotgun (WGS) entry which is preliminary data.</text>
</comment>
<feature type="coiled-coil region" evidence="1">
    <location>
        <begin position="202"/>
        <end position="310"/>
    </location>
</feature>
<name>X6N0D0_RETFI</name>
<proteinExistence type="predicted"/>
<keyword evidence="2" id="KW-0812">Transmembrane</keyword>
<keyword evidence="2" id="KW-1133">Transmembrane helix</keyword>
<keyword evidence="4" id="KW-1185">Reference proteome</keyword>
<dbReference type="InterPro" id="IPR013083">
    <property type="entry name" value="Znf_RING/FYVE/PHD"/>
</dbReference>